<dbReference type="PROSITE" id="PS50043">
    <property type="entry name" value="HTH_LUXR_2"/>
    <property type="match status" value="1"/>
</dbReference>
<dbReference type="PANTHER" id="PTHR16305:SF28">
    <property type="entry name" value="GUANYLATE CYCLASE DOMAIN-CONTAINING PROTEIN"/>
    <property type="match status" value="1"/>
</dbReference>
<evidence type="ECO:0000259" key="3">
    <source>
        <dbReference type="PROSITE" id="PS50043"/>
    </source>
</evidence>
<accession>A0A5B1M7I3</accession>
<dbReference type="CDD" id="cd06170">
    <property type="entry name" value="LuxR_C_like"/>
    <property type="match status" value="1"/>
</dbReference>
<feature type="domain" description="HTH luxR-type" evidence="3">
    <location>
        <begin position="935"/>
        <end position="1000"/>
    </location>
</feature>
<dbReference type="InterPro" id="IPR000792">
    <property type="entry name" value="Tscrpt_reg_LuxR_C"/>
</dbReference>
<dbReference type="SMART" id="SM00421">
    <property type="entry name" value="HTH_LUXR"/>
    <property type="match status" value="1"/>
</dbReference>
<organism evidence="4 5">
    <name type="scientific">Nocardioides antri</name>
    <dbReference type="NCBI Taxonomy" id="2607659"/>
    <lineage>
        <taxon>Bacteria</taxon>
        <taxon>Bacillati</taxon>
        <taxon>Actinomycetota</taxon>
        <taxon>Actinomycetes</taxon>
        <taxon>Propionibacteriales</taxon>
        <taxon>Nocardioidaceae</taxon>
        <taxon>Nocardioides</taxon>
    </lineage>
</organism>
<evidence type="ECO:0000313" key="5">
    <source>
        <dbReference type="Proteomes" id="UP000324351"/>
    </source>
</evidence>
<protein>
    <submittedName>
        <fullName evidence="4">AAA family ATPase</fullName>
    </submittedName>
</protein>
<dbReference type="PROSITE" id="PS00622">
    <property type="entry name" value="HTH_LUXR_1"/>
    <property type="match status" value="1"/>
</dbReference>
<dbReference type="InterPro" id="IPR036388">
    <property type="entry name" value="WH-like_DNA-bd_sf"/>
</dbReference>
<dbReference type="PANTHER" id="PTHR16305">
    <property type="entry name" value="TESTICULAR SOLUBLE ADENYLYL CYCLASE"/>
    <property type="match status" value="1"/>
</dbReference>
<dbReference type="SUPFAM" id="SSF52540">
    <property type="entry name" value="P-loop containing nucleoside triphosphate hydrolases"/>
    <property type="match status" value="1"/>
</dbReference>
<dbReference type="SUPFAM" id="SSF46894">
    <property type="entry name" value="C-terminal effector domain of the bipartite response regulators"/>
    <property type="match status" value="1"/>
</dbReference>
<dbReference type="GO" id="GO:0005524">
    <property type="term" value="F:ATP binding"/>
    <property type="evidence" value="ECO:0007669"/>
    <property type="project" value="UniProtKB-KW"/>
</dbReference>
<name>A0A5B1M7I3_9ACTN</name>
<keyword evidence="2" id="KW-0067">ATP-binding</keyword>
<reference evidence="4 5" key="1">
    <citation type="submission" date="2019-09" db="EMBL/GenBank/DDBJ databases">
        <title>Nocardioides panacisoli sp. nov., isolated from the soil of a ginseng field.</title>
        <authorList>
            <person name="Cho C."/>
        </authorList>
    </citation>
    <scope>NUCLEOTIDE SEQUENCE [LARGE SCALE GENOMIC DNA]</scope>
    <source>
        <strain evidence="4 5">BN140041</strain>
    </source>
</reference>
<reference evidence="4 5" key="2">
    <citation type="submission" date="2019-09" db="EMBL/GenBank/DDBJ databases">
        <authorList>
            <person name="Jin C."/>
        </authorList>
    </citation>
    <scope>NUCLEOTIDE SEQUENCE [LARGE SCALE GENOMIC DNA]</scope>
    <source>
        <strain evidence="4 5">BN140041</strain>
    </source>
</reference>
<dbReference type="GO" id="GO:0003677">
    <property type="term" value="F:DNA binding"/>
    <property type="evidence" value="ECO:0007669"/>
    <property type="project" value="InterPro"/>
</dbReference>
<dbReference type="GO" id="GO:0004016">
    <property type="term" value="F:adenylate cyclase activity"/>
    <property type="evidence" value="ECO:0007669"/>
    <property type="project" value="TreeGrafter"/>
</dbReference>
<comment type="caution">
    <text evidence="4">The sequence shown here is derived from an EMBL/GenBank/DDBJ whole genome shotgun (WGS) entry which is preliminary data.</text>
</comment>
<dbReference type="InterPro" id="IPR041664">
    <property type="entry name" value="AAA_16"/>
</dbReference>
<dbReference type="PRINTS" id="PR00038">
    <property type="entry name" value="HTHLUXR"/>
</dbReference>
<dbReference type="InterPro" id="IPR027417">
    <property type="entry name" value="P-loop_NTPase"/>
</dbReference>
<proteinExistence type="predicted"/>
<dbReference type="GO" id="GO:0005737">
    <property type="term" value="C:cytoplasm"/>
    <property type="evidence" value="ECO:0007669"/>
    <property type="project" value="TreeGrafter"/>
</dbReference>
<evidence type="ECO:0000313" key="4">
    <source>
        <dbReference type="EMBL" id="KAA1428972.1"/>
    </source>
</evidence>
<dbReference type="Pfam" id="PF13191">
    <property type="entry name" value="AAA_16"/>
    <property type="match status" value="1"/>
</dbReference>
<dbReference type="Pfam" id="PF00196">
    <property type="entry name" value="GerE"/>
    <property type="match status" value="1"/>
</dbReference>
<sequence>MPSASSSGRSSWRSCDTRNEDRGSLLTVTDEKCCWHTGLVPDLRCPVVVGRDPEWQELRRSLDRLPDGHGATVVVAGEAGVGKSRLLSEVAAEGVRRGAQVLTGRAVERDVPHPFRPVAEALFSHLRQSGPPQVPELTPFLHILGRLVPQWRVPGESPGEESLVVVGEAVLRLLAAVGDGPGCVLVLEDLHWADAETLEVVEYLADNIAGEPVLCVISLRDEEPSKALSCAHDLAARRAATMVSLRRLSDEEAVSVAAACLHTPVIPRELAEVVVARADGLPFLVEELLAEMVRARELERTADGWVLDRAPGLTVPATFAETVWRRLASRPGVRDVLVAAALQGRSFDWRLLADMTGQDEATVVGRLRRAVDAQLLSVEAADPGPRFRFRHALTREAVLAELLPPERAALAARGLRAVEAAHPGLPGEWCELAAELAEQAGEPSRAAGFHLESGRRAFGSTALTSSEAKLERARRLVGDNRQLAVEIDEALCEVLVKAGNAERVGEVGQRLLSRLAGLGAPPARRAQVHLWLARSAVVSADWASALDQLHHARELAASSGVAANEFEILAAQVALGEGRLDDAVTLAGRALTSAESGRRYELACEALAVLGQRERLRDLTSAARAFSAALALAEQHGLTLWRVRALHELGTIDLLGGGPLDRLAHARKAALDAGALATAATASLQMAAWFINHADPEATIDAGRSCAAEARRLRLPLVEGLGFTVQAVAHALLDQRAEMEVAIDKAVASSGGHPEVRGVALLMAQALLWVVREDRGRALRELDAGMELLRGTLVTAPGRGLWALVHALDVGDGEAAVAEVEASGLTTYWLIRGWVGHAKAVTLGRRGRTAEAEEAFIRADADLAPCDWFRHHARRLVAEAAIADGWGDPTRWLADALAFFDPSGPPAVASACRSLLRQAGAPVPRRRRPAPDLPERMAALGVTPREAEVLALLAEGRPTREIAARLYVSPKTVERHIANLAAKVGVGGRSELVAYAARHHGGPE</sequence>
<dbReference type="AlphaFoldDB" id="A0A5B1M7I3"/>
<keyword evidence="5" id="KW-1185">Reference proteome</keyword>
<dbReference type="Gene3D" id="1.10.10.10">
    <property type="entry name" value="Winged helix-like DNA-binding domain superfamily/Winged helix DNA-binding domain"/>
    <property type="match status" value="1"/>
</dbReference>
<evidence type="ECO:0000256" key="2">
    <source>
        <dbReference type="ARBA" id="ARBA00022840"/>
    </source>
</evidence>
<dbReference type="Proteomes" id="UP000324351">
    <property type="component" value="Unassembled WGS sequence"/>
</dbReference>
<keyword evidence="1" id="KW-0547">Nucleotide-binding</keyword>
<evidence type="ECO:0000256" key="1">
    <source>
        <dbReference type="ARBA" id="ARBA00022741"/>
    </source>
</evidence>
<dbReference type="InterPro" id="IPR016032">
    <property type="entry name" value="Sig_transdc_resp-reg_C-effctor"/>
</dbReference>
<dbReference type="GO" id="GO:0006355">
    <property type="term" value="P:regulation of DNA-templated transcription"/>
    <property type="evidence" value="ECO:0007669"/>
    <property type="project" value="InterPro"/>
</dbReference>
<gene>
    <name evidence="4" type="ORF">F0U47_01810</name>
</gene>
<dbReference type="EMBL" id="VUJW01000001">
    <property type="protein sequence ID" value="KAA1428972.1"/>
    <property type="molecule type" value="Genomic_DNA"/>
</dbReference>